<dbReference type="InterPro" id="IPR036390">
    <property type="entry name" value="WH_DNA-bd_sf"/>
</dbReference>
<dbReference type="InterPro" id="IPR036388">
    <property type="entry name" value="WH-like_DNA-bd_sf"/>
</dbReference>
<dbReference type="CDD" id="cd00090">
    <property type="entry name" value="HTH_ARSR"/>
    <property type="match status" value="1"/>
</dbReference>
<dbReference type="KEGG" id="pfer:IRI77_16625"/>
<dbReference type="InterPro" id="IPR011991">
    <property type="entry name" value="ArsR-like_HTH"/>
</dbReference>
<accession>A0A7S7SPE1</accession>
<dbReference type="Gene3D" id="1.10.10.10">
    <property type="entry name" value="Winged helix-like DNA-binding domain superfamily/Winged helix DNA-binding domain"/>
    <property type="match status" value="1"/>
</dbReference>
<dbReference type="PANTHER" id="PTHR38600:SF2">
    <property type="entry name" value="SLL0088 PROTEIN"/>
    <property type="match status" value="1"/>
</dbReference>
<dbReference type="SUPFAM" id="SSF46785">
    <property type="entry name" value="Winged helix' DNA-binding domain"/>
    <property type="match status" value="1"/>
</dbReference>
<dbReference type="GO" id="GO:0003700">
    <property type="term" value="F:DNA-binding transcription factor activity"/>
    <property type="evidence" value="ECO:0007669"/>
    <property type="project" value="InterPro"/>
</dbReference>
<name>A0A7S7SPE1_PALFE</name>
<dbReference type="InterPro" id="IPR001845">
    <property type="entry name" value="HTH_ArsR_DNA-bd_dom"/>
</dbReference>
<dbReference type="SMART" id="SM00418">
    <property type="entry name" value="HTH_ARSR"/>
    <property type="match status" value="1"/>
</dbReference>
<keyword evidence="3" id="KW-1185">Reference proteome</keyword>
<dbReference type="RefSeq" id="WP_194453160.1">
    <property type="nucleotide sequence ID" value="NZ_CP063849.1"/>
</dbReference>
<protein>
    <submittedName>
        <fullName evidence="2">Winged helix-turn-helix transcriptional regulator</fullName>
    </submittedName>
</protein>
<feature type="domain" description="HTH arsR-type" evidence="1">
    <location>
        <begin position="3"/>
        <end position="97"/>
    </location>
</feature>
<dbReference type="PANTHER" id="PTHR38600">
    <property type="entry name" value="TRANSCRIPTIONAL REGULATORY PROTEIN"/>
    <property type="match status" value="1"/>
</dbReference>
<sequence length="116" mass="13437">MTRTAQQEESLDLIFGAVADATRRSMLHRLREGALTISELAQPYDMSLNAVSKHVKTLERAGLIRRSIQGREHSCRLETARFDEALTWMSYYSEFWSTRLDALESHLIDKRKRGPR</sequence>
<gene>
    <name evidence="2" type="ORF">IRI77_16625</name>
</gene>
<reference evidence="2 3" key="1">
    <citation type="submission" date="2020-10" db="EMBL/GenBank/DDBJ databases">
        <title>Complete genome sequence of Paludibaculum fermentans P105T, a facultatively anaerobic acidobacterium capable of dissimilatory Fe(III) reduction.</title>
        <authorList>
            <person name="Dedysh S.N."/>
            <person name="Beletsky A.V."/>
            <person name="Kulichevskaya I.S."/>
            <person name="Mardanov A.V."/>
            <person name="Ravin N.V."/>
        </authorList>
    </citation>
    <scope>NUCLEOTIDE SEQUENCE [LARGE SCALE GENOMIC DNA]</scope>
    <source>
        <strain evidence="2 3">P105</strain>
    </source>
</reference>
<dbReference type="PROSITE" id="PS50987">
    <property type="entry name" value="HTH_ARSR_2"/>
    <property type="match status" value="1"/>
</dbReference>
<dbReference type="AlphaFoldDB" id="A0A7S7SPE1"/>
<dbReference type="EMBL" id="CP063849">
    <property type="protein sequence ID" value="QOY91506.1"/>
    <property type="molecule type" value="Genomic_DNA"/>
</dbReference>
<organism evidence="2 3">
    <name type="scientific">Paludibaculum fermentans</name>
    <dbReference type="NCBI Taxonomy" id="1473598"/>
    <lineage>
        <taxon>Bacteria</taxon>
        <taxon>Pseudomonadati</taxon>
        <taxon>Acidobacteriota</taxon>
        <taxon>Terriglobia</taxon>
        <taxon>Bryobacterales</taxon>
        <taxon>Bryobacteraceae</taxon>
        <taxon>Paludibaculum</taxon>
    </lineage>
</organism>
<dbReference type="Pfam" id="PF12840">
    <property type="entry name" value="HTH_20"/>
    <property type="match status" value="1"/>
</dbReference>
<dbReference type="Proteomes" id="UP000593892">
    <property type="component" value="Chromosome"/>
</dbReference>
<evidence type="ECO:0000259" key="1">
    <source>
        <dbReference type="PROSITE" id="PS50987"/>
    </source>
</evidence>
<evidence type="ECO:0000313" key="2">
    <source>
        <dbReference type="EMBL" id="QOY91506.1"/>
    </source>
</evidence>
<evidence type="ECO:0000313" key="3">
    <source>
        <dbReference type="Proteomes" id="UP000593892"/>
    </source>
</evidence>
<dbReference type="NCBIfam" id="NF033788">
    <property type="entry name" value="HTH_metalloreg"/>
    <property type="match status" value="1"/>
</dbReference>
<proteinExistence type="predicted"/>